<feature type="region of interest" description="Disordered" evidence="5">
    <location>
        <begin position="238"/>
        <end position="264"/>
    </location>
</feature>
<dbReference type="Gene3D" id="1.10.30.10">
    <property type="entry name" value="High mobility group box domain"/>
    <property type="match status" value="1"/>
</dbReference>
<dbReference type="FunFam" id="1.10.30.10:FF:000007">
    <property type="entry name" value="Transcription factor SOX"/>
    <property type="match status" value="1"/>
</dbReference>
<accession>A0A553N6Q1</accession>
<dbReference type="Pfam" id="PF00505">
    <property type="entry name" value="HMG_box"/>
    <property type="match status" value="1"/>
</dbReference>
<comment type="subcellular location">
    <subcellularLocation>
        <location evidence="1">Nucleus</location>
    </subcellularLocation>
</comment>
<dbReference type="GO" id="GO:0007420">
    <property type="term" value="P:brain development"/>
    <property type="evidence" value="ECO:0007669"/>
    <property type="project" value="TreeGrafter"/>
</dbReference>
<dbReference type="PANTHER" id="PTHR10270:SF323">
    <property type="entry name" value="TRANSCRIPTION FACTOR SOX-14-RELATED"/>
    <property type="match status" value="1"/>
</dbReference>
<evidence type="ECO:0000256" key="2">
    <source>
        <dbReference type="ARBA" id="ARBA00023125"/>
    </source>
</evidence>
<dbReference type="GO" id="GO:0000978">
    <property type="term" value="F:RNA polymerase II cis-regulatory region sequence-specific DNA binding"/>
    <property type="evidence" value="ECO:0007669"/>
    <property type="project" value="TreeGrafter"/>
</dbReference>
<dbReference type="OrthoDB" id="6247875at2759"/>
<dbReference type="InterPro" id="IPR009071">
    <property type="entry name" value="HMG_box_dom"/>
</dbReference>
<feature type="domain" description="HMG box" evidence="6">
    <location>
        <begin position="94"/>
        <end position="162"/>
    </location>
</feature>
<feature type="DNA-binding region" description="HMG box" evidence="4">
    <location>
        <begin position="94"/>
        <end position="162"/>
    </location>
</feature>
<gene>
    <name evidence="7" type="ORF">TCAL_09087</name>
</gene>
<evidence type="ECO:0000256" key="3">
    <source>
        <dbReference type="ARBA" id="ARBA00023242"/>
    </source>
</evidence>
<evidence type="ECO:0000256" key="4">
    <source>
        <dbReference type="PROSITE-ProRule" id="PRU00267"/>
    </source>
</evidence>
<dbReference type="STRING" id="6832.A0A553N6Q1"/>
<protein>
    <recommendedName>
        <fullName evidence="6">HMG box domain-containing protein</fullName>
    </recommendedName>
</protein>
<feature type="region of interest" description="Disordered" evidence="5">
    <location>
        <begin position="76"/>
        <end position="95"/>
    </location>
</feature>
<feature type="compositionally biased region" description="Basic residues" evidence="5">
    <location>
        <begin position="86"/>
        <end position="95"/>
    </location>
</feature>
<dbReference type="PROSITE" id="PS50118">
    <property type="entry name" value="HMG_BOX_2"/>
    <property type="match status" value="1"/>
</dbReference>
<organism evidence="7 8">
    <name type="scientific">Tigriopus californicus</name>
    <name type="common">Marine copepod</name>
    <dbReference type="NCBI Taxonomy" id="6832"/>
    <lineage>
        <taxon>Eukaryota</taxon>
        <taxon>Metazoa</taxon>
        <taxon>Ecdysozoa</taxon>
        <taxon>Arthropoda</taxon>
        <taxon>Crustacea</taxon>
        <taxon>Multicrustacea</taxon>
        <taxon>Hexanauplia</taxon>
        <taxon>Copepoda</taxon>
        <taxon>Harpacticoida</taxon>
        <taxon>Harpacticidae</taxon>
        <taxon>Tigriopus</taxon>
    </lineage>
</organism>
<evidence type="ECO:0000313" key="7">
    <source>
        <dbReference type="EMBL" id="TRY61073.1"/>
    </source>
</evidence>
<keyword evidence="2 4" id="KW-0238">DNA-binding</keyword>
<sequence>MATTTNDQIQLLHNHQHNQNTEYYFHRQHEQYFHHNNNNNHQNNCDNNEINGQFHVLGDVVFGSLMVDANSSTPYTDATQVSQAQTKKHPPNHIKRPMNAFMVWSQIERRKIIEIQPDIHNAEISKNLGKKWKRLTDEERQPFILEAERLRLLHMQEYPDYKYRPRKRNRTNPAAVIQDPDQILAKKEDPLRCHASWNGHKIKYGTHRVVDSDNRLRVRLTIDSQFKSALKNSQQFVALQPASSPAHVPSSPSSSPSSPESHSLYEEPKFLVNMGYPTVSVSNPSSPASPTSFFAEDQPHARVNMVTSTPVKTEYIQLQQALPAGDTPASLDDLDGLTDLLQPQMTSNLNQTTAAMTNPSGDVSFNTSYTELTSPSLSSTCSSTSSSASSAMNLSSNDTNHSYSNPSFQFANDLAEFLHDYDPKYESWVDNSFVL</sequence>
<feature type="compositionally biased region" description="Low complexity" evidence="5">
    <location>
        <begin position="376"/>
        <end position="396"/>
    </location>
</feature>
<dbReference type="SUPFAM" id="SSF47095">
    <property type="entry name" value="HMG-box"/>
    <property type="match status" value="1"/>
</dbReference>
<dbReference type="EMBL" id="VCGU01000459">
    <property type="protein sequence ID" value="TRY61073.1"/>
    <property type="molecule type" value="Genomic_DNA"/>
</dbReference>
<dbReference type="GO" id="GO:0030182">
    <property type="term" value="P:neuron differentiation"/>
    <property type="evidence" value="ECO:0007669"/>
    <property type="project" value="TreeGrafter"/>
</dbReference>
<feature type="compositionally biased region" description="Polar residues" evidence="5">
    <location>
        <begin position="76"/>
        <end position="85"/>
    </location>
</feature>
<dbReference type="GO" id="GO:0000122">
    <property type="term" value="P:negative regulation of transcription by RNA polymerase II"/>
    <property type="evidence" value="ECO:0007669"/>
    <property type="project" value="TreeGrafter"/>
</dbReference>
<dbReference type="SMART" id="SM00398">
    <property type="entry name" value="HMG"/>
    <property type="match status" value="1"/>
</dbReference>
<dbReference type="GO" id="GO:0001228">
    <property type="term" value="F:DNA-binding transcription activator activity, RNA polymerase II-specific"/>
    <property type="evidence" value="ECO:0007669"/>
    <property type="project" value="TreeGrafter"/>
</dbReference>
<proteinExistence type="predicted"/>
<comment type="caution">
    <text evidence="7">The sequence shown here is derived from an EMBL/GenBank/DDBJ whole genome shotgun (WGS) entry which is preliminary data.</text>
</comment>
<evidence type="ECO:0000259" key="6">
    <source>
        <dbReference type="PROSITE" id="PS50118"/>
    </source>
</evidence>
<name>A0A553N6Q1_TIGCA</name>
<dbReference type="GO" id="GO:0005634">
    <property type="term" value="C:nucleus"/>
    <property type="evidence" value="ECO:0007669"/>
    <property type="project" value="UniProtKB-SubCell"/>
</dbReference>
<dbReference type="CDD" id="cd22029">
    <property type="entry name" value="HMG-box_SoxC"/>
    <property type="match status" value="1"/>
</dbReference>
<feature type="region of interest" description="Disordered" evidence="5">
    <location>
        <begin position="376"/>
        <end position="398"/>
    </location>
</feature>
<keyword evidence="3 4" id="KW-0539">Nucleus</keyword>
<evidence type="ECO:0000313" key="8">
    <source>
        <dbReference type="Proteomes" id="UP000318571"/>
    </source>
</evidence>
<reference evidence="7 8" key="1">
    <citation type="journal article" date="2018" name="Nat. Ecol. Evol.">
        <title>Genomic signatures of mitonuclear coevolution across populations of Tigriopus californicus.</title>
        <authorList>
            <person name="Barreto F.S."/>
            <person name="Watson E.T."/>
            <person name="Lima T.G."/>
            <person name="Willett C.S."/>
            <person name="Edmands S."/>
            <person name="Li W."/>
            <person name="Burton R.S."/>
        </authorList>
    </citation>
    <scope>NUCLEOTIDE SEQUENCE [LARGE SCALE GENOMIC DNA]</scope>
    <source>
        <strain evidence="7 8">San Diego</strain>
    </source>
</reference>
<evidence type="ECO:0000256" key="1">
    <source>
        <dbReference type="ARBA" id="ARBA00004123"/>
    </source>
</evidence>
<dbReference type="InterPro" id="IPR036910">
    <property type="entry name" value="HMG_box_dom_sf"/>
</dbReference>
<feature type="compositionally biased region" description="Low complexity" evidence="5">
    <location>
        <begin position="241"/>
        <end position="262"/>
    </location>
</feature>
<dbReference type="InterPro" id="IPR050140">
    <property type="entry name" value="SRY-related_HMG-box_TF-like"/>
</dbReference>
<evidence type="ECO:0000256" key="5">
    <source>
        <dbReference type="SAM" id="MobiDB-lite"/>
    </source>
</evidence>
<dbReference type="PANTHER" id="PTHR10270">
    <property type="entry name" value="SOX TRANSCRIPTION FACTOR"/>
    <property type="match status" value="1"/>
</dbReference>
<keyword evidence="8" id="KW-1185">Reference proteome</keyword>
<dbReference type="Proteomes" id="UP000318571">
    <property type="component" value="Chromosome 8"/>
</dbReference>
<dbReference type="AlphaFoldDB" id="A0A553N6Q1"/>